<evidence type="ECO:0000256" key="2">
    <source>
        <dbReference type="ARBA" id="ARBA00022475"/>
    </source>
</evidence>
<evidence type="ECO:0000313" key="8">
    <source>
        <dbReference type="EMBL" id="MBJ8340085.1"/>
    </source>
</evidence>
<evidence type="ECO:0000256" key="4">
    <source>
        <dbReference type="ARBA" id="ARBA00022989"/>
    </source>
</evidence>
<dbReference type="Pfam" id="PF12698">
    <property type="entry name" value="ABC2_membrane_3"/>
    <property type="match status" value="1"/>
</dbReference>
<dbReference type="RefSeq" id="WP_199704839.1">
    <property type="nucleotide sequence ID" value="NZ_JAEMNV010000004.1"/>
</dbReference>
<evidence type="ECO:0000256" key="5">
    <source>
        <dbReference type="ARBA" id="ARBA00023136"/>
    </source>
</evidence>
<proteinExistence type="predicted"/>
<name>A0A934NRV7_9NOCA</name>
<feature type="transmembrane region" description="Helical" evidence="6">
    <location>
        <begin position="289"/>
        <end position="311"/>
    </location>
</feature>
<feature type="transmembrane region" description="Helical" evidence="6">
    <location>
        <begin position="318"/>
        <end position="339"/>
    </location>
</feature>
<dbReference type="PANTHER" id="PTHR30294">
    <property type="entry name" value="MEMBRANE COMPONENT OF ABC TRANSPORTER YHHJ-RELATED"/>
    <property type="match status" value="1"/>
</dbReference>
<evidence type="ECO:0000259" key="7">
    <source>
        <dbReference type="Pfam" id="PF12698"/>
    </source>
</evidence>
<dbReference type="GO" id="GO:0140359">
    <property type="term" value="F:ABC-type transporter activity"/>
    <property type="evidence" value="ECO:0007669"/>
    <property type="project" value="InterPro"/>
</dbReference>
<keyword evidence="5 6" id="KW-0472">Membrane</keyword>
<dbReference type="PANTHER" id="PTHR30294:SF29">
    <property type="entry name" value="MULTIDRUG ABC TRANSPORTER PERMEASE YBHS-RELATED"/>
    <property type="match status" value="1"/>
</dbReference>
<feature type="transmembrane region" description="Helical" evidence="6">
    <location>
        <begin position="215"/>
        <end position="242"/>
    </location>
</feature>
<sequence length="388" mass="40181">MNPILLVAKREFLVKVYTKSFVIVNALLLVVVVAGLIVWAAVRSDDDGAATKIGVTGSATSLSETIVATGRAAGTTIEIVDVAGPDEARAQVENGDLEAAFVGDADVVVEEDLSPELRAVLQSAVQKNALDGALRNNGVDPAELAAQVGDTNLAVTALHPQASDHDQRIALALVGAVLLFIGVANFAPAVGMGVTEEKSSRVVELLLSTIKPLHLLWGKIIGLGAVGLAQVVVIASAGLITAQATGLLEIPTAAAGMLIATLVWFVLGFVFFATLYAAGGSMVSRVEEINSTTLPVMLLLMASAYLGFFGVGSLDSNFYSIISWIPPFSSILMPMQIAAGNASTFEVVGTIALMVAACAASAWVSARIYQRSVLLTGAKVSWAHALGR</sequence>
<comment type="subcellular location">
    <subcellularLocation>
        <location evidence="1">Cell membrane</location>
        <topology evidence="1">Multi-pass membrane protein</topology>
    </subcellularLocation>
</comment>
<feature type="transmembrane region" description="Helical" evidence="6">
    <location>
        <begin position="169"/>
        <end position="195"/>
    </location>
</feature>
<feature type="transmembrane region" description="Helical" evidence="6">
    <location>
        <begin position="20"/>
        <end position="42"/>
    </location>
</feature>
<reference evidence="8" key="1">
    <citation type="submission" date="2020-12" db="EMBL/GenBank/DDBJ databases">
        <title>Antrihabitans popcorni sp. nov. and Antrihabitans auranticaus sp. nov., isolated from a larva cave.</title>
        <authorList>
            <person name="Lee S.D."/>
            <person name="Kim I.S."/>
        </authorList>
    </citation>
    <scope>NUCLEOTIDE SEQUENCE</scope>
    <source>
        <strain evidence="8">YC3-6</strain>
    </source>
</reference>
<feature type="domain" description="ABC-2 type transporter transmembrane" evidence="7">
    <location>
        <begin position="26"/>
        <end position="366"/>
    </location>
</feature>
<keyword evidence="3 6" id="KW-0812">Transmembrane</keyword>
<keyword evidence="9" id="KW-1185">Reference proteome</keyword>
<dbReference type="InterPro" id="IPR013525">
    <property type="entry name" value="ABC2_TM"/>
</dbReference>
<keyword evidence="4 6" id="KW-1133">Transmembrane helix</keyword>
<dbReference type="Proteomes" id="UP000655868">
    <property type="component" value="Unassembled WGS sequence"/>
</dbReference>
<evidence type="ECO:0000256" key="1">
    <source>
        <dbReference type="ARBA" id="ARBA00004651"/>
    </source>
</evidence>
<comment type="caution">
    <text evidence="8">The sequence shown here is derived from an EMBL/GenBank/DDBJ whole genome shotgun (WGS) entry which is preliminary data.</text>
</comment>
<evidence type="ECO:0000256" key="3">
    <source>
        <dbReference type="ARBA" id="ARBA00022692"/>
    </source>
</evidence>
<feature type="transmembrane region" description="Helical" evidence="6">
    <location>
        <begin position="254"/>
        <end position="277"/>
    </location>
</feature>
<evidence type="ECO:0000256" key="6">
    <source>
        <dbReference type="SAM" id="Phobius"/>
    </source>
</evidence>
<dbReference type="AlphaFoldDB" id="A0A934NRV7"/>
<keyword evidence="2" id="KW-1003">Cell membrane</keyword>
<protein>
    <submittedName>
        <fullName evidence="8">ABC transporter permease</fullName>
    </submittedName>
</protein>
<feature type="transmembrane region" description="Helical" evidence="6">
    <location>
        <begin position="345"/>
        <end position="364"/>
    </location>
</feature>
<gene>
    <name evidence="8" type="ORF">JGU71_14425</name>
</gene>
<dbReference type="InterPro" id="IPR051449">
    <property type="entry name" value="ABC-2_transporter_component"/>
</dbReference>
<organism evidence="8 9">
    <name type="scientific">Antrihabitans stalagmiti</name>
    <dbReference type="NCBI Taxonomy" id="2799499"/>
    <lineage>
        <taxon>Bacteria</taxon>
        <taxon>Bacillati</taxon>
        <taxon>Actinomycetota</taxon>
        <taxon>Actinomycetes</taxon>
        <taxon>Mycobacteriales</taxon>
        <taxon>Nocardiaceae</taxon>
        <taxon>Antrihabitans</taxon>
    </lineage>
</organism>
<dbReference type="GO" id="GO:0005886">
    <property type="term" value="C:plasma membrane"/>
    <property type="evidence" value="ECO:0007669"/>
    <property type="project" value="UniProtKB-SubCell"/>
</dbReference>
<accession>A0A934NRV7</accession>
<dbReference type="EMBL" id="JAEMNV010000004">
    <property type="protein sequence ID" value="MBJ8340085.1"/>
    <property type="molecule type" value="Genomic_DNA"/>
</dbReference>
<evidence type="ECO:0000313" key="9">
    <source>
        <dbReference type="Proteomes" id="UP000655868"/>
    </source>
</evidence>